<evidence type="ECO:0000313" key="17">
    <source>
        <dbReference type="Proteomes" id="UP000183987"/>
    </source>
</evidence>
<dbReference type="Gene3D" id="3.40.190.10">
    <property type="entry name" value="Periplasmic binding protein-like II"/>
    <property type="match status" value="2"/>
</dbReference>
<evidence type="ECO:0000259" key="15">
    <source>
        <dbReference type="Pfam" id="PF01634"/>
    </source>
</evidence>
<evidence type="ECO:0000256" key="8">
    <source>
        <dbReference type="ARBA" id="ARBA00022676"/>
    </source>
</evidence>
<keyword evidence="12" id="KW-0368">Histidine biosynthesis</keyword>
<evidence type="ECO:0000256" key="7">
    <source>
        <dbReference type="ARBA" id="ARBA00022605"/>
    </source>
</evidence>
<comment type="pathway">
    <text evidence="3">Amino-acid biosynthesis; L-histidine biosynthesis; L-histidine from 5-phospho-alpha-D-ribose 1-diphosphate: step 1/9.</text>
</comment>
<keyword evidence="9 16" id="KW-0808">Transferase</keyword>
<dbReference type="InterPro" id="IPR013820">
    <property type="entry name" value="ATP_PRibTrfase_cat"/>
</dbReference>
<dbReference type="InterPro" id="IPR001348">
    <property type="entry name" value="ATP_PRibTrfase_HisG"/>
</dbReference>
<dbReference type="EC" id="2.4.2.17" evidence="4 14"/>
<evidence type="ECO:0000256" key="5">
    <source>
        <dbReference type="ARBA" id="ARBA00020998"/>
    </source>
</evidence>
<dbReference type="PANTHER" id="PTHR21403">
    <property type="entry name" value="ATP PHOSPHORIBOSYLTRANSFERASE ATP-PRTASE"/>
    <property type="match status" value="1"/>
</dbReference>
<evidence type="ECO:0000256" key="14">
    <source>
        <dbReference type="NCBIfam" id="TIGR00070"/>
    </source>
</evidence>
<keyword evidence="6" id="KW-0963">Cytoplasm</keyword>
<dbReference type="GO" id="GO:0003879">
    <property type="term" value="F:ATP phosphoribosyltransferase activity"/>
    <property type="evidence" value="ECO:0007669"/>
    <property type="project" value="UniProtKB-UniRule"/>
</dbReference>
<evidence type="ECO:0000256" key="12">
    <source>
        <dbReference type="ARBA" id="ARBA00023102"/>
    </source>
</evidence>
<dbReference type="AlphaFoldDB" id="A0A1M5G636"/>
<keyword evidence="17" id="KW-1185">Reference proteome</keyword>
<evidence type="ECO:0000256" key="4">
    <source>
        <dbReference type="ARBA" id="ARBA00011946"/>
    </source>
</evidence>
<dbReference type="GO" id="GO:0005737">
    <property type="term" value="C:cytoplasm"/>
    <property type="evidence" value="ECO:0007669"/>
    <property type="project" value="UniProtKB-SubCell"/>
</dbReference>
<feature type="domain" description="ATP phosphoribosyltransferase catalytic" evidence="15">
    <location>
        <begin position="52"/>
        <end position="222"/>
    </location>
</feature>
<evidence type="ECO:0000256" key="6">
    <source>
        <dbReference type="ARBA" id="ARBA00022490"/>
    </source>
</evidence>
<name>A0A1M5G636_LOKAT</name>
<dbReference type="GO" id="GO:0000105">
    <property type="term" value="P:L-histidine biosynthetic process"/>
    <property type="evidence" value="ECO:0007669"/>
    <property type="project" value="UniProtKB-UniRule"/>
</dbReference>
<proteinExistence type="predicted"/>
<dbReference type="STRING" id="366533.SAMN05444339_1363"/>
<dbReference type="SUPFAM" id="SSF53850">
    <property type="entry name" value="Periplasmic binding protein-like II"/>
    <property type="match status" value="1"/>
</dbReference>
<evidence type="ECO:0000256" key="10">
    <source>
        <dbReference type="ARBA" id="ARBA00022741"/>
    </source>
</evidence>
<keyword evidence="11" id="KW-0067">ATP-binding</keyword>
<organism evidence="16 17">
    <name type="scientific">Loktanella atrilutea</name>
    <dbReference type="NCBI Taxonomy" id="366533"/>
    <lineage>
        <taxon>Bacteria</taxon>
        <taxon>Pseudomonadati</taxon>
        <taxon>Pseudomonadota</taxon>
        <taxon>Alphaproteobacteria</taxon>
        <taxon>Rhodobacterales</taxon>
        <taxon>Roseobacteraceae</taxon>
        <taxon>Loktanella</taxon>
    </lineage>
</organism>
<keyword evidence="10" id="KW-0547">Nucleotide-binding</keyword>
<evidence type="ECO:0000256" key="13">
    <source>
        <dbReference type="ARBA" id="ARBA00024861"/>
    </source>
</evidence>
<keyword evidence="7" id="KW-0028">Amino-acid biosynthesis</keyword>
<comment type="subcellular location">
    <subcellularLocation>
        <location evidence="2">Cytoplasm</location>
    </subcellularLocation>
</comment>
<comment type="function">
    <text evidence="13">Catalyzes the condensation of ATP and 5-phosphoribose 1-diphosphate to form N'-(5'-phosphoribosyl)-ATP (PR-ATP). Has a crucial role in the pathway because the rate of histidine biosynthesis seems to be controlled primarily by regulation of HisG enzymatic activity.</text>
</comment>
<dbReference type="Pfam" id="PF01634">
    <property type="entry name" value="HisG"/>
    <property type="match status" value="1"/>
</dbReference>
<evidence type="ECO:0000256" key="1">
    <source>
        <dbReference type="ARBA" id="ARBA00000915"/>
    </source>
</evidence>
<dbReference type="GO" id="GO:0005524">
    <property type="term" value="F:ATP binding"/>
    <property type="evidence" value="ECO:0007669"/>
    <property type="project" value="UniProtKB-KW"/>
</dbReference>
<evidence type="ECO:0000313" key="16">
    <source>
        <dbReference type="EMBL" id="SHF98902.1"/>
    </source>
</evidence>
<evidence type="ECO:0000256" key="9">
    <source>
        <dbReference type="ARBA" id="ARBA00022679"/>
    </source>
</evidence>
<dbReference type="UniPathway" id="UPA00031">
    <property type="reaction ID" value="UER00006"/>
</dbReference>
<dbReference type="PANTHER" id="PTHR21403:SF10">
    <property type="entry name" value="ATP PHOSPHORIBOSYLTRANSFERASE"/>
    <property type="match status" value="1"/>
</dbReference>
<dbReference type="Proteomes" id="UP000183987">
    <property type="component" value="Unassembled WGS sequence"/>
</dbReference>
<evidence type="ECO:0000256" key="2">
    <source>
        <dbReference type="ARBA" id="ARBA00004496"/>
    </source>
</evidence>
<protein>
    <recommendedName>
        <fullName evidence="5 14">ATP phosphoribosyltransferase</fullName>
        <ecNumber evidence="4 14">2.4.2.17</ecNumber>
    </recommendedName>
</protein>
<evidence type="ECO:0000256" key="11">
    <source>
        <dbReference type="ARBA" id="ARBA00022840"/>
    </source>
</evidence>
<keyword evidence="8 16" id="KW-0328">Glycosyltransferase</keyword>
<sequence length="230" mass="25419">MTLRKAYLGLPKGDLQDSCAKALRGAETQFDFEGRSLWSDSSCGRFSGVMLRPTEILDFVSSGRLDAGFVSRDLFEERILNGFDGKSVNVLADLMSSKLFLQPVQWVLAVPTGNAAKTLPQLRVRDAPLTIATEIPAIVTEWASKNGLIVATEKSIGSTEAKAPRFVDAIVDCRHSGQSLKENGLQEIEVVYESTIIFVTNTQVKDYDETVREDIRQLALKMTKFIKSLI</sequence>
<dbReference type="EMBL" id="FQUE01000036">
    <property type="protein sequence ID" value="SHF98902.1"/>
    <property type="molecule type" value="Genomic_DNA"/>
</dbReference>
<comment type="catalytic activity">
    <reaction evidence="1">
        <text>1-(5-phospho-beta-D-ribosyl)-ATP + diphosphate = 5-phospho-alpha-D-ribose 1-diphosphate + ATP</text>
        <dbReference type="Rhea" id="RHEA:18473"/>
        <dbReference type="ChEBI" id="CHEBI:30616"/>
        <dbReference type="ChEBI" id="CHEBI:33019"/>
        <dbReference type="ChEBI" id="CHEBI:58017"/>
        <dbReference type="ChEBI" id="CHEBI:73183"/>
        <dbReference type="EC" id="2.4.2.17"/>
    </reaction>
</comment>
<evidence type="ECO:0000256" key="3">
    <source>
        <dbReference type="ARBA" id="ARBA00004667"/>
    </source>
</evidence>
<reference evidence="17" key="1">
    <citation type="submission" date="2016-11" db="EMBL/GenBank/DDBJ databases">
        <authorList>
            <person name="Varghese N."/>
            <person name="Submissions S."/>
        </authorList>
    </citation>
    <scope>NUCLEOTIDE SEQUENCE [LARGE SCALE GENOMIC DNA]</scope>
    <source>
        <strain evidence="17">DSM 29326</strain>
    </source>
</reference>
<accession>A0A1M5G636</accession>
<gene>
    <name evidence="16" type="ORF">SAMN05444339_1363</name>
</gene>
<dbReference type="NCBIfam" id="TIGR00070">
    <property type="entry name" value="hisG"/>
    <property type="match status" value="1"/>
</dbReference>